<dbReference type="CDD" id="cd16936">
    <property type="entry name" value="HATPase_RsbW-like"/>
    <property type="match status" value="1"/>
</dbReference>
<evidence type="ECO:0000256" key="2">
    <source>
        <dbReference type="SAM" id="MobiDB-lite"/>
    </source>
</evidence>
<organism evidence="4 5">
    <name type="scientific">Geodermatophilus poikilotrophus</name>
    <dbReference type="NCBI Taxonomy" id="1333667"/>
    <lineage>
        <taxon>Bacteria</taxon>
        <taxon>Bacillati</taxon>
        <taxon>Actinomycetota</taxon>
        <taxon>Actinomycetes</taxon>
        <taxon>Geodermatophilales</taxon>
        <taxon>Geodermatophilaceae</taxon>
        <taxon>Geodermatophilus</taxon>
    </lineage>
</organism>
<dbReference type="GO" id="GO:0004674">
    <property type="term" value="F:protein serine/threonine kinase activity"/>
    <property type="evidence" value="ECO:0007669"/>
    <property type="project" value="UniProtKB-KW"/>
</dbReference>
<keyword evidence="1" id="KW-0723">Serine/threonine-protein kinase</keyword>
<dbReference type="InterPro" id="IPR003594">
    <property type="entry name" value="HATPase_dom"/>
</dbReference>
<dbReference type="OrthoDB" id="159434at2"/>
<dbReference type="InterPro" id="IPR036890">
    <property type="entry name" value="HATPase_C_sf"/>
</dbReference>
<dbReference type="AlphaFoldDB" id="A0A1I0HVJ0"/>
<proteinExistence type="predicted"/>
<dbReference type="PANTHER" id="PTHR35526">
    <property type="entry name" value="ANTI-SIGMA-F FACTOR RSBW-RELATED"/>
    <property type="match status" value="1"/>
</dbReference>
<dbReference type="SUPFAM" id="SSF55874">
    <property type="entry name" value="ATPase domain of HSP90 chaperone/DNA topoisomerase II/histidine kinase"/>
    <property type="match status" value="1"/>
</dbReference>
<sequence>MRGGASHRLQARAGPELLEPVHDLLARLWADEPGVAERDRIRFETAVAEVAANIAEHGAGAGAARVSLRLSSSPDRIQAVFEDDGAPVEARPEQPPADDAERGRGLLLARAAVDRFSYERDGATNRWVLVLGDS</sequence>
<dbReference type="Pfam" id="PF13581">
    <property type="entry name" value="HATPase_c_2"/>
    <property type="match status" value="1"/>
</dbReference>
<dbReference type="InterPro" id="IPR050267">
    <property type="entry name" value="Anti-sigma-factor_SerPK"/>
</dbReference>
<protein>
    <submittedName>
        <fullName evidence="4">Serine/threonine-protein kinase RsbW</fullName>
    </submittedName>
</protein>
<feature type="domain" description="Histidine kinase/HSP90-like ATPase" evidence="3">
    <location>
        <begin position="13"/>
        <end position="125"/>
    </location>
</feature>
<gene>
    <name evidence="4" type="ORF">SAMN04488546_4059</name>
</gene>
<keyword evidence="4" id="KW-0808">Transferase</keyword>
<evidence type="ECO:0000259" key="3">
    <source>
        <dbReference type="Pfam" id="PF13581"/>
    </source>
</evidence>
<evidence type="ECO:0000313" key="4">
    <source>
        <dbReference type="EMBL" id="SET88081.1"/>
    </source>
</evidence>
<dbReference type="RefSeq" id="WP_091447496.1">
    <property type="nucleotide sequence ID" value="NZ_FOIE01000009.1"/>
</dbReference>
<dbReference type="Proteomes" id="UP000198507">
    <property type="component" value="Unassembled WGS sequence"/>
</dbReference>
<dbReference type="PANTHER" id="PTHR35526:SF3">
    <property type="entry name" value="ANTI-SIGMA-F FACTOR RSBW"/>
    <property type="match status" value="1"/>
</dbReference>
<name>A0A1I0HVJ0_9ACTN</name>
<accession>A0A1I0HVJ0</accession>
<dbReference type="EMBL" id="FOIE01000009">
    <property type="protein sequence ID" value="SET88081.1"/>
    <property type="molecule type" value="Genomic_DNA"/>
</dbReference>
<evidence type="ECO:0000313" key="5">
    <source>
        <dbReference type="Proteomes" id="UP000198507"/>
    </source>
</evidence>
<evidence type="ECO:0000256" key="1">
    <source>
        <dbReference type="ARBA" id="ARBA00022527"/>
    </source>
</evidence>
<keyword evidence="4" id="KW-0418">Kinase</keyword>
<dbReference type="Gene3D" id="3.30.565.10">
    <property type="entry name" value="Histidine kinase-like ATPase, C-terminal domain"/>
    <property type="match status" value="1"/>
</dbReference>
<feature type="region of interest" description="Disordered" evidence="2">
    <location>
        <begin position="83"/>
        <end position="103"/>
    </location>
</feature>
<reference evidence="5" key="1">
    <citation type="submission" date="2016-10" db="EMBL/GenBank/DDBJ databases">
        <authorList>
            <person name="Varghese N."/>
            <person name="Submissions S."/>
        </authorList>
    </citation>
    <scope>NUCLEOTIDE SEQUENCE [LARGE SCALE GENOMIC DNA]</scope>
    <source>
        <strain evidence="5">DSM 44209</strain>
    </source>
</reference>
<keyword evidence="5" id="KW-1185">Reference proteome</keyword>